<dbReference type="InterPro" id="IPR003593">
    <property type="entry name" value="AAA+_ATPase"/>
</dbReference>
<protein>
    <submittedName>
        <fullName evidence="4">Choline transport ATP-binding protein OpuBA</fullName>
    </submittedName>
</protein>
<gene>
    <name evidence="4" type="ORF">HCUR_00324</name>
</gene>
<evidence type="ECO:0000313" key="5">
    <source>
        <dbReference type="Proteomes" id="UP000239425"/>
    </source>
</evidence>
<dbReference type="PANTHER" id="PTHR24220:SF692">
    <property type="entry name" value="ABC TRANSPORTER DOMAIN-CONTAINING PROTEIN"/>
    <property type="match status" value="1"/>
</dbReference>
<dbReference type="EMBL" id="PHHC01000065">
    <property type="protein sequence ID" value="PPE05365.1"/>
    <property type="molecule type" value="Genomic_DNA"/>
</dbReference>
<sequence length="250" mass="27847">MLRLEHVTVTLGKGTPLERKVLNGLNVQVKEGEFLVVVGSNGAGKSTLFNLISGAITPDSGKIYILGKDVTFSTPMERSRLVSMVVQDPKAGTIAQMTIFENMAFALKRGQKRGLKRFFTPYRWTLCKEKCSILGIGLEHRLKEFVGNLSGGQRQGLSLLMAIAQDSSILLLDEITAALDPINSDRIMELTAKIVTQYQRTCIMITHNMAQAIRYGDRVLVLKNGTFVKEYTAAEKSKLPPYDRAFWEFL</sequence>
<dbReference type="PANTHER" id="PTHR24220">
    <property type="entry name" value="IMPORT ATP-BINDING PROTEIN"/>
    <property type="match status" value="1"/>
</dbReference>
<dbReference type="Pfam" id="PF00005">
    <property type="entry name" value="ABC_tran"/>
    <property type="match status" value="1"/>
</dbReference>
<dbReference type="GO" id="GO:0022857">
    <property type="term" value="F:transmembrane transporter activity"/>
    <property type="evidence" value="ECO:0007669"/>
    <property type="project" value="TreeGrafter"/>
</dbReference>
<evidence type="ECO:0000256" key="1">
    <source>
        <dbReference type="ARBA" id="ARBA00022741"/>
    </source>
</evidence>
<comment type="caution">
    <text evidence="4">The sequence shown here is derived from an EMBL/GenBank/DDBJ whole genome shotgun (WGS) entry which is preliminary data.</text>
</comment>
<dbReference type="AlphaFoldDB" id="A0A2S5RE13"/>
<dbReference type="GO" id="GO:0005524">
    <property type="term" value="F:ATP binding"/>
    <property type="evidence" value="ECO:0007669"/>
    <property type="project" value="UniProtKB-KW"/>
</dbReference>
<evidence type="ECO:0000256" key="2">
    <source>
        <dbReference type="ARBA" id="ARBA00022840"/>
    </source>
</evidence>
<feature type="domain" description="ABC transporter" evidence="3">
    <location>
        <begin position="2"/>
        <end position="249"/>
    </location>
</feature>
<dbReference type="PROSITE" id="PS50893">
    <property type="entry name" value="ABC_TRANSPORTER_2"/>
    <property type="match status" value="1"/>
</dbReference>
<dbReference type="SMART" id="SM00382">
    <property type="entry name" value="AAA"/>
    <property type="match status" value="1"/>
</dbReference>
<evidence type="ECO:0000259" key="3">
    <source>
        <dbReference type="PROSITE" id="PS50893"/>
    </source>
</evidence>
<dbReference type="Proteomes" id="UP000239425">
    <property type="component" value="Unassembled WGS sequence"/>
</dbReference>
<dbReference type="InterPro" id="IPR003439">
    <property type="entry name" value="ABC_transporter-like_ATP-bd"/>
</dbReference>
<keyword evidence="1" id="KW-0547">Nucleotide-binding</keyword>
<dbReference type="GO" id="GO:0005886">
    <property type="term" value="C:plasma membrane"/>
    <property type="evidence" value="ECO:0007669"/>
    <property type="project" value="TreeGrafter"/>
</dbReference>
<keyword evidence="2 4" id="KW-0067">ATP-binding</keyword>
<dbReference type="Gene3D" id="3.40.50.300">
    <property type="entry name" value="P-loop containing nucleotide triphosphate hydrolases"/>
    <property type="match status" value="1"/>
</dbReference>
<dbReference type="GO" id="GO:0016887">
    <property type="term" value="F:ATP hydrolysis activity"/>
    <property type="evidence" value="ECO:0007669"/>
    <property type="project" value="InterPro"/>
</dbReference>
<proteinExistence type="predicted"/>
<keyword evidence="5" id="KW-1185">Reference proteome</keyword>
<accession>A0A2S5RE13</accession>
<dbReference type="OrthoDB" id="9800654at2"/>
<name>A0A2S5RE13_9PROT</name>
<dbReference type="SUPFAM" id="SSF52540">
    <property type="entry name" value="P-loop containing nucleoside triphosphate hydrolases"/>
    <property type="match status" value="1"/>
</dbReference>
<dbReference type="InterPro" id="IPR027417">
    <property type="entry name" value="P-loop_NTPase"/>
</dbReference>
<organism evidence="4 5">
    <name type="scientific">Holospora curviuscula</name>
    <dbReference type="NCBI Taxonomy" id="1082868"/>
    <lineage>
        <taxon>Bacteria</taxon>
        <taxon>Pseudomonadati</taxon>
        <taxon>Pseudomonadota</taxon>
        <taxon>Alphaproteobacteria</taxon>
        <taxon>Holosporales</taxon>
        <taxon>Holosporaceae</taxon>
        <taxon>Holospora</taxon>
    </lineage>
</organism>
<evidence type="ECO:0000313" key="4">
    <source>
        <dbReference type="EMBL" id="PPE05365.1"/>
    </source>
</evidence>
<dbReference type="InterPro" id="IPR015854">
    <property type="entry name" value="ABC_transpr_LolD-like"/>
</dbReference>
<reference evidence="4 5" key="1">
    <citation type="submission" date="2017-11" db="EMBL/GenBank/DDBJ databases">
        <title>Comparative genomic analysis of Holospora spp., intranuclear symbionts of paramecia.</title>
        <authorList>
            <person name="Garushyants S.K."/>
            <person name="Beliavskaya A."/>
            <person name="Malko D.B."/>
            <person name="Logacheva M.D."/>
            <person name="Rautian M.S."/>
            <person name="Gelfand M.S."/>
        </authorList>
    </citation>
    <scope>NUCLEOTIDE SEQUENCE [LARGE SCALE GENOMIC DNA]</scope>
    <source>
        <strain evidence="5">02AZ16</strain>
    </source>
</reference>